<reference evidence="1 2" key="1">
    <citation type="journal article" date="2015" name="Nature">
        <title>rRNA introns, odd ribosomes, and small enigmatic genomes across a large radiation of phyla.</title>
        <authorList>
            <person name="Brown C.T."/>
            <person name="Hug L.A."/>
            <person name="Thomas B.C."/>
            <person name="Sharon I."/>
            <person name="Castelle C.J."/>
            <person name="Singh A."/>
            <person name="Wilkins M.J."/>
            <person name="Williams K.H."/>
            <person name="Banfield J.F."/>
        </authorList>
    </citation>
    <scope>NUCLEOTIDE SEQUENCE [LARGE SCALE GENOMIC DNA]</scope>
</reference>
<dbReference type="AlphaFoldDB" id="A0A0G1UVY6"/>
<dbReference type="EMBL" id="LCPO01000031">
    <property type="protein sequence ID" value="KKU98211.1"/>
    <property type="molecule type" value="Genomic_DNA"/>
</dbReference>
<evidence type="ECO:0000313" key="2">
    <source>
        <dbReference type="Proteomes" id="UP000034600"/>
    </source>
</evidence>
<name>A0A0G1UVY6_9BACT</name>
<gene>
    <name evidence="1" type="ORF">UY32_C0031G0003</name>
</gene>
<proteinExistence type="predicted"/>
<evidence type="ECO:0000313" key="1">
    <source>
        <dbReference type="EMBL" id="KKU98211.1"/>
    </source>
</evidence>
<accession>A0A0G1UVY6</accession>
<protein>
    <submittedName>
        <fullName evidence="1">Uncharacterized protein</fullName>
    </submittedName>
</protein>
<sequence length="83" mass="9765">MSRPWLSAEEARSLPCGNFRWTDLRFGDLLLWMEYSSRDRTVTNLRIFVGIKNGHPYGLYFSGYVEALHSEMYYALIERVPTL</sequence>
<comment type="caution">
    <text evidence="1">The sequence shown here is derived from an EMBL/GenBank/DDBJ whole genome shotgun (WGS) entry which is preliminary data.</text>
</comment>
<dbReference type="Proteomes" id="UP000034600">
    <property type="component" value="Unassembled WGS sequence"/>
</dbReference>
<organism evidence="1 2">
    <name type="scientific">Candidatus Jorgensenbacteria bacterium GW2011_GWC1_48_8</name>
    <dbReference type="NCBI Taxonomy" id="1618666"/>
    <lineage>
        <taxon>Bacteria</taxon>
        <taxon>Candidatus Joergenseniibacteriota</taxon>
    </lineage>
</organism>